<dbReference type="InterPro" id="IPR000326">
    <property type="entry name" value="PAP2/HPO"/>
</dbReference>
<sequence length="251" mass="26892">MRDEAETIGVPVILMLLLVATLELSGLNTPLFLAAKQLAELFPDALWANLTILGDALVAMVLLSLLAVRYPALLPAGILAGLIATLLSRSLKNLLEVERPLTVLGSQVHVIGSDLFNFSFPSGHTTAAFVVAGVYALVLQRDRVAAALFCVALLAGFSRIAVGAHWPMDVCAGAALGWFSAWAGWKLAAGWHWSRSHRGQQVLAALFLLLALALFGLNTGYPQAFWLQMSIASAATLASLLTLWHTWHNTT</sequence>
<evidence type="ECO:0000256" key="10">
    <source>
        <dbReference type="SAM" id="Phobius"/>
    </source>
</evidence>
<feature type="transmembrane region" description="Helical" evidence="10">
    <location>
        <begin position="12"/>
        <end position="33"/>
    </location>
</feature>
<evidence type="ECO:0000313" key="13">
    <source>
        <dbReference type="Proteomes" id="UP001236657"/>
    </source>
</evidence>
<reference evidence="12 13" key="1">
    <citation type="submission" date="2023-08" db="EMBL/GenBank/DDBJ databases">
        <title>New molecular markers tilS and rpoB for phylogenetic and monitoring studies of the genus Thiothrix biodiversity.</title>
        <authorList>
            <person name="Ravin N.V."/>
            <person name="Smolyakov D."/>
            <person name="Markov N.D."/>
            <person name="Beletsky A.V."/>
            <person name="Mardanov A.V."/>
            <person name="Rudenko T.S."/>
            <person name="Grabovich M.Y."/>
        </authorList>
    </citation>
    <scope>NUCLEOTIDE SEQUENCE [LARGE SCALE GENOMIC DNA]</scope>
    <source>
        <strain evidence="12 13">MK1</strain>
    </source>
</reference>
<dbReference type="SMART" id="SM00014">
    <property type="entry name" value="acidPPc"/>
    <property type="match status" value="1"/>
</dbReference>
<evidence type="ECO:0000256" key="6">
    <source>
        <dbReference type="ARBA" id="ARBA00022989"/>
    </source>
</evidence>
<dbReference type="InterPro" id="IPR036938">
    <property type="entry name" value="PAP2/HPO_sf"/>
</dbReference>
<dbReference type="EMBL" id="CP133218">
    <property type="protein sequence ID" value="WML92228.1"/>
    <property type="molecule type" value="Genomic_DNA"/>
</dbReference>
<dbReference type="CDD" id="cd01610">
    <property type="entry name" value="PAP2_like"/>
    <property type="match status" value="1"/>
</dbReference>
<evidence type="ECO:0000313" key="12">
    <source>
        <dbReference type="EMBL" id="WML92228.1"/>
    </source>
</evidence>
<evidence type="ECO:0000256" key="9">
    <source>
        <dbReference type="ARBA" id="ARBA00047594"/>
    </source>
</evidence>
<dbReference type="PANTHER" id="PTHR14969">
    <property type="entry name" value="SPHINGOSINE-1-PHOSPHATE PHOSPHOHYDROLASE"/>
    <property type="match status" value="1"/>
</dbReference>
<feature type="transmembrane region" description="Helical" evidence="10">
    <location>
        <begin position="118"/>
        <end position="138"/>
    </location>
</feature>
<evidence type="ECO:0000256" key="2">
    <source>
        <dbReference type="ARBA" id="ARBA00012374"/>
    </source>
</evidence>
<organism evidence="12 13">
    <name type="scientific">Thiothrix lacustris</name>
    <dbReference type="NCBI Taxonomy" id="525917"/>
    <lineage>
        <taxon>Bacteria</taxon>
        <taxon>Pseudomonadati</taxon>
        <taxon>Pseudomonadota</taxon>
        <taxon>Gammaproteobacteria</taxon>
        <taxon>Thiotrichales</taxon>
        <taxon>Thiotrichaceae</taxon>
        <taxon>Thiothrix</taxon>
    </lineage>
</organism>
<evidence type="ECO:0000256" key="8">
    <source>
        <dbReference type="ARBA" id="ARBA00032707"/>
    </source>
</evidence>
<evidence type="ECO:0000259" key="11">
    <source>
        <dbReference type="SMART" id="SM00014"/>
    </source>
</evidence>
<name>A0ABY9MUA7_9GAMM</name>
<accession>A0ABY9MUA7</accession>
<evidence type="ECO:0000256" key="5">
    <source>
        <dbReference type="ARBA" id="ARBA00022801"/>
    </source>
</evidence>
<protein>
    <recommendedName>
        <fullName evidence="2">undecaprenyl-diphosphate phosphatase</fullName>
        <ecNumber evidence="2">3.6.1.27</ecNumber>
    </recommendedName>
    <alternativeName>
        <fullName evidence="8">Undecaprenyl pyrophosphate phosphatase</fullName>
    </alternativeName>
</protein>
<keyword evidence="13" id="KW-1185">Reference proteome</keyword>
<evidence type="ECO:0000256" key="4">
    <source>
        <dbReference type="ARBA" id="ARBA00022692"/>
    </source>
</evidence>
<feature type="transmembrane region" description="Helical" evidence="10">
    <location>
        <begin position="201"/>
        <end position="219"/>
    </location>
</feature>
<keyword evidence="5" id="KW-0378">Hydrolase</keyword>
<feature type="transmembrane region" description="Helical" evidence="10">
    <location>
        <begin position="172"/>
        <end position="189"/>
    </location>
</feature>
<dbReference type="Gene3D" id="1.20.144.10">
    <property type="entry name" value="Phosphatidic acid phosphatase type 2/haloperoxidase"/>
    <property type="match status" value="1"/>
</dbReference>
<evidence type="ECO:0000256" key="7">
    <source>
        <dbReference type="ARBA" id="ARBA00023136"/>
    </source>
</evidence>
<keyword evidence="6 10" id="KW-1133">Transmembrane helix</keyword>
<dbReference type="SUPFAM" id="SSF48317">
    <property type="entry name" value="Acid phosphatase/Vanadium-dependent haloperoxidase"/>
    <property type="match status" value="1"/>
</dbReference>
<feature type="domain" description="Phosphatidic acid phosphatase type 2/haloperoxidase" evidence="11">
    <location>
        <begin position="73"/>
        <end position="185"/>
    </location>
</feature>
<dbReference type="Pfam" id="PF01569">
    <property type="entry name" value="PAP2"/>
    <property type="match status" value="1"/>
</dbReference>
<gene>
    <name evidence="12" type="ORF">RCF98_07750</name>
</gene>
<dbReference type="PANTHER" id="PTHR14969:SF62">
    <property type="entry name" value="DECAPRENYLPHOSPHORYL-5-PHOSPHORIBOSE PHOSPHATASE RV3807C-RELATED"/>
    <property type="match status" value="1"/>
</dbReference>
<feature type="transmembrane region" description="Helical" evidence="10">
    <location>
        <begin position="73"/>
        <end position="91"/>
    </location>
</feature>
<dbReference type="Proteomes" id="UP001236657">
    <property type="component" value="Chromosome"/>
</dbReference>
<evidence type="ECO:0000256" key="3">
    <source>
        <dbReference type="ARBA" id="ARBA00022475"/>
    </source>
</evidence>
<dbReference type="EC" id="3.6.1.27" evidence="2"/>
<feature type="transmembrane region" description="Helical" evidence="10">
    <location>
        <begin position="145"/>
        <end position="166"/>
    </location>
</feature>
<comment type="subcellular location">
    <subcellularLocation>
        <location evidence="1">Cell membrane</location>
        <topology evidence="1">Multi-pass membrane protein</topology>
    </subcellularLocation>
</comment>
<keyword evidence="7 10" id="KW-0472">Membrane</keyword>
<feature type="transmembrane region" description="Helical" evidence="10">
    <location>
        <begin position="225"/>
        <end position="244"/>
    </location>
</feature>
<dbReference type="RefSeq" id="WP_308897307.1">
    <property type="nucleotide sequence ID" value="NZ_CP133218.1"/>
</dbReference>
<comment type="catalytic activity">
    <reaction evidence="9">
        <text>di-trans,octa-cis-undecaprenyl diphosphate + H2O = di-trans,octa-cis-undecaprenyl phosphate + phosphate + H(+)</text>
        <dbReference type="Rhea" id="RHEA:28094"/>
        <dbReference type="ChEBI" id="CHEBI:15377"/>
        <dbReference type="ChEBI" id="CHEBI:15378"/>
        <dbReference type="ChEBI" id="CHEBI:43474"/>
        <dbReference type="ChEBI" id="CHEBI:58405"/>
        <dbReference type="ChEBI" id="CHEBI:60392"/>
        <dbReference type="EC" id="3.6.1.27"/>
    </reaction>
</comment>
<feature type="transmembrane region" description="Helical" evidence="10">
    <location>
        <begin position="45"/>
        <end position="66"/>
    </location>
</feature>
<keyword evidence="4 10" id="KW-0812">Transmembrane</keyword>
<keyword evidence="3" id="KW-1003">Cell membrane</keyword>
<evidence type="ECO:0000256" key="1">
    <source>
        <dbReference type="ARBA" id="ARBA00004651"/>
    </source>
</evidence>
<proteinExistence type="predicted"/>